<reference evidence="3 4" key="1">
    <citation type="submission" date="2023-10" db="EMBL/GenBank/DDBJ databases">
        <title>Noviherbaspirillum sp. CPCC 100848 genome assembly.</title>
        <authorList>
            <person name="Li X.Y."/>
            <person name="Fang X.M."/>
        </authorList>
    </citation>
    <scope>NUCLEOTIDE SEQUENCE [LARGE SCALE GENOMIC DNA]</scope>
    <source>
        <strain evidence="3 4">CPCC 100848</strain>
    </source>
</reference>
<dbReference type="Pfam" id="PF11740">
    <property type="entry name" value="KfrA_N"/>
    <property type="match status" value="1"/>
</dbReference>
<dbReference type="RefSeq" id="WP_326505172.1">
    <property type="nucleotide sequence ID" value="NZ_JAWIIV010000002.1"/>
</dbReference>
<feature type="coiled-coil region" evidence="1">
    <location>
        <begin position="80"/>
        <end position="266"/>
    </location>
</feature>
<protein>
    <submittedName>
        <fullName evidence="3">DNA-binding protein</fullName>
    </submittedName>
</protein>
<comment type="caution">
    <text evidence="3">The sequence shown here is derived from an EMBL/GenBank/DDBJ whole genome shotgun (WGS) entry which is preliminary data.</text>
</comment>
<gene>
    <name evidence="3" type="ORF">RY831_04790</name>
</gene>
<sequence length="351" mass="39688">MARSGIYKTDVKRARDALLAQRVHPSVDAVRIALGNTGSKTTIHKYLKELEEEDGGPKEIGATISEALQDLLGRLAGQLQEEANVQINTVRAEQDAMERRYAESLAAARQEADQWQTRAQRLEQALAGEQSVHAQTREALQRETVLRHTAEQHAADLKERLAENDLHLQSLEDKHRHAREALEHYRQSTKEQREQEQRRHEHQVHQLQAELRLAQQAVVVKQEEVTRLNQDGVRLVSDLSHAQKGLYDAQTQLRQLEQKVETLQGVDQRAAMLAAQLQDRDQQIKAMTERMAAVAAQSDATEARHRALELELVTTQAKLDTQRVIADELRQYVIKATQAPTQVADLQGPST</sequence>
<name>A0ABU6J497_9BURK</name>
<evidence type="ECO:0000313" key="3">
    <source>
        <dbReference type="EMBL" id="MEC4718451.1"/>
    </source>
</evidence>
<feature type="domain" description="KfrA N-terminal DNA-binding" evidence="2">
    <location>
        <begin position="8"/>
        <end position="117"/>
    </location>
</feature>
<evidence type="ECO:0000256" key="1">
    <source>
        <dbReference type="SAM" id="Coils"/>
    </source>
</evidence>
<keyword evidence="1" id="KW-0175">Coiled coil</keyword>
<dbReference type="Proteomes" id="UP001352263">
    <property type="component" value="Unassembled WGS sequence"/>
</dbReference>
<dbReference type="GO" id="GO:0003677">
    <property type="term" value="F:DNA binding"/>
    <property type="evidence" value="ECO:0007669"/>
    <property type="project" value="UniProtKB-KW"/>
</dbReference>
<organism evidence="3 4">
    <name type="scientific">Noviherbaspirillum album</name>
    <dbReference type="NCBI Taxonomy" id="3080276"/>
    <lineage>
        <taxon>Bacteria</taxon>
        <taxon>Pseudomonadati</taxon>
        <taxon>Pseudomonadota</taxon>
        <taxon>Betaproteobacteria</taxon>
        <taxon>Burkholderiales</taxon>
        <taxon>Oxalobacteraceae</taxon>
        <taxon>Noviherbaspirillum</taxon>
    </lineage>
</organism>
<evidence type="ECO:0000259" key="2">
    <source>
        <dbReference type="Pfam" id="PF11740"/>
    </source>
</evidence>
<dbReference type="EMBL" id="JAWIIV010000002">
    <property type="protein sequence ID" value="MEC4718451.1"/>
    <property type="molecule type" value="Genomic_DNA"/>
</dbReference>
<dbReference type="InterPro" id="IPR021104">
    <property type="entry name" value="KfrA_DNA-bd_N"/>
</dbReference>
<keyword evidence="4" id="KW-1185">Reference proteome</keyword>
<keyword evidence="3" id="KW-0238">DNA-binding</keyword>
<accession>A0ABU6J497</accession>
<evidence type="ECO:0000313" key="4">
    <source>
        <dbReference type="Proteomes" id="UP001352263"/>
    </source>
</evidence>
<proteinExistence type="predicted"/>